<dbReference type="PANTHER" id="PTHR10157">
    <property type="entry name" value="DOPAMINE BETA HYDROXYLASE RELATED"/>
    <property type="match status" value="1"/>
</dbReference>
<evidence type="ECO:0000256" key="5">
    <source>
        <dbReference type="SAM" id="SignalP"/>
    </source>
</evidence>
<organism evidence="7 8">
    <name type="scientific">Candidatus Marimicrobium litorale</name>
    <dbReference type="NCBI Taxonomy" id="2518991"/>
    <lineage>
        <taxon>Bacteria</taxon>
        <taxon>Pseudomonadati</taxon>
        <taxon>Pseudomonadota</taxon>
        <taxon>Gammaproteobacteria</taxon>
        <taxon>Cellvibrionales</taxon>
        <taxon>Halieaceae</taxon>
        <taxon>Marimicrobium</taxon>
    </lineage>
</organism>
<dbReference type="Gene3D" id="2.60.120.310">
    <property type="entry name" value="Copper type II, ascorbate-dependent monooxygenase, N-terminal domain"/>
    <property type="match status" value="1"/>
</dbReference>
<feature type="chain" id="PRO_5046669131" description="Cytochrome c domain-containing protein" evidence="5">
    <location>
        <begin position="16"/>
        <end position="833"/>
    </location>
</feature>
<keyword evidence="4" id="KW-0349">Heme</keyword>
<dbReference type="InterPro" id="IPR014784">
    <property type="entry name" value="Cu2_ascorb_mOase-like_C"/>
</dbReference>
<name>A0ABT3T1G9_9GAMM</name>
<evidence type="ECO:0000259" key="6">
    <source>
        <dbReference type="PROSITE" id="PS51007"/>
    </source>
</evidence>
<dbReference type="EMBL" id="SHNO01000001">
    <property type="protein sequence ID" value="MCX2976107.1"/>
    <property type="molecule type" value="Genomic_DNA"/>
</dbReference>
<proteinExistence type="predicted"/>
<dbReference type="Pfam" id="PF03712">
    <property type="entry name" value="Cu2_monoox_C"/>
    <property type="match status" value="1"/>
</dbReference>
<evidence type="ECO:0000256" key="2">
    <source>
        <dbReference type="ARBA" id="ARBA00023004"/>
    </source>
</evidence>
<evidence type="ECO:0000313" key="8">
    <source>
        <dbReference type="Proteomes" id="UP001143304"/>
    </source>
</evidence>
<dbReference type="InterPro" id="IPR036939">
    <property type="entry name" value="Cu2_ascorb_mOase_N_sf"/>
</dbReference>
<evidence type="ECO:0000256" key="4">
    <source>
        <dbReference type="PROSITE-ProRule" id="PRU00433"/>
    </source>
</evidence>
<dbReference type="InterPro" id="IPR008977">
    <property type="entry name" value="PHM/PNGase_F_dom_sf"/>
</dbReference>
<keyword evidence="1 4" id="KW-0479">Metal-binding</keyword>
<feature type="signal peptide" evidence="5">
    <location>
        <begin position="1"/>
        <end position="15"/>
    </location>
</feature>
<dbReference type="RefSeq" id="WP_279247860.1">
    <property type="nucleotide sequence ID" value="NZ_SHNO01000001.1"/>
</dbReference>
<dbReference type="Gene3D" id="2.60.120.230">
    <property type="match status" value="1"/>
</dbReference>
<dbReference type="Proteomes" id="UP001143304">
    <property type="component" value="Unassembled WGS sequence"/>
</dbReference>
<dbReference type="InterPro" id="IPR000945">
    <property type="entry name" value="DBH-like"/>
</dbReference>
<keyword evidence="5" id="KW-0732">Signal</keyword>
<dbReference type="PANTHER" id="PTHR10157:SF23">
    <property type="entry name" value="MOXD1 HOMOLOG 1"/>
    <property type="match status" value="1"/>
</dbReference>
<comment type="caution">
    <text evidence="7">The sequence shown here is derived from an EMBL/GenBank/DDBJ whole genome shotgun (WGS) entry which is preliminary data.</text>
</comment>
<protein>
    <recommendedName>
        <fullName evidence="6">Cytochrome c domain-containing protein</fullName>
    </recommendedName>
</protein>
<feature type="domain" description="Cytochrome c" evidence="6">
    <location>
        <begin position="30"/>
        <end position="122"/>
    </location>
</feature>
<dbReference type="InterPro" id="IPR024548">
    <property type="entry name" value="Cu2_monoox_C"/>
</dbReference>
<gene>
    <name evidence="7" type="ORF">EYC82_01885</name>
</gene>
<dbReference type="PROSITE" id="PS51007">
    <property type="entry name" value="CYTC"/>
    <property type="match status" value="1"/>
</dbReference>
<sequence length="833" mass="91744">MPVASVIKCKFFALAAVVLVSACGGSGSGSDVSVSAAALNAGGASDSLGYHSDARPIIDSRCVTCHSKDSVAPFSLDGYAAVSSKRSALAYSLESGSMPPPGFAALTDAERDLLLRWLGDGAPEGDITAPRTSTPYTYHGHVRKIIDERCANCHTPGEIAPFSLNDYQSVYAVRAAIAHQVKVRAMPPWPPTPHYMPLKNSRALDEQERAVLMSWLEGGAPEGSPNDYVTERNEPPTIDYNLTVTLNEPYTPTEIPDEYRCLVMDWPLEETVYVDAVAMVPDAREEVHHVIAVVVDPEKLGPILEADGADGKPGFPCWGAPSPEGNLVPPRTLTVWAPGMTAGYLPEGTGVRIDPGSKIVMQMHYNTSNTDPVPDQSSINIHYVESVEREAVTLFFLNVDWYGSGGMPIPADDPHVTHQHTGHFGFLMGFSDAGSVGVSEDEPFAIHSAFMHQHVLGKSTSIELLREDGTELMLVDIRDWDFDWQDEYVFEEEVIMYPEDRLRLTCTWDNSAPKQQFVDGKQLEPRYVEFGEGTYDEMCVNYFYVTRAKPSDLESYQDFPPTVAFSQPTAGQVFAPGDYVPIELLINALQLQEPSAGHVLHGHSDTDEHAKRHRTGHYHLYMDSEDDSADHLTRWESSTFYQLPGDITPGEHTFRVSLRDDNHEPLGVESRVTINVTDLAANQGQRRESLVDVNAWQPRSATDDSLASHRPDQVNCPPNAWYEEDGALEVETGYCNYLSLVQTSQVAVSSGDMLHLVLWHGQLNNAEPAEAHVAVSIAGQRVFEWQVDIPSKGGIYDVEVPSPVTVAEGDEVEFHLHNHGYNTWTLLSLEAKL</sequence>
<evidence type="ECO:0000256" key="3">
    <source>
        <dbReference type="ARBA" id="ARBA00023157"/>
    </source>
</evidence>
<evidence type="ECO:0000313" key="7">
    <source>
        <dbReference type="EMBL" id="MCX2976107.1"/>
    </source>
</evidence>
<evidence type="ECO:0000256" key="1">
    <source>
        <dbReference type="ARBA" id="ARBA00022723"/>
    </source>
</evidence>
<dbReference type="InterPro" id="IPR009056">
    <property type="entry name" value="Cyt_c-like_dom"/>
</dbReference>
<keyword evidence="8" id="KW-1185">Reference proteome</keyword>
<reference evidence="7" key="1">
    <citation type="submission" date="2019-02" db="EMBL/GenBank/DDBJ databases">
        <authorList>
            <person name="Li S.-H."/>
        </authorList>
    </citation>
    <scope>NUCLEOTIDE SEQUENCE</scope>
    <source>
        <strain evidence="7">IMCC11814</strain>
    </source>
</reference>
<keyword evidence="3" id="KW-1015">Disulfide bond</keyword>
<dbReference type="SUPFAM" id="SSF49742">
    <property type="entry name" value="PHM/PNGase F"/>
    <property type="match status" value="2"/>
</dbReference>
<accession>A0ABT3T1G9</accession>
<keyword evidence="2 4" id="KW-0408">Iron</keyword>